<reference evidence="1 2" key="1">
    <citation type="submission" date="2018-05" db="EMBL/GenBank/DDBJ databases">
        <title>Zavarzinia sp. HR-AS.</title>
        <authorList>
            <person name="Lee Y."/>
            <person name="Jeon C.O."/>
        </authorList>
    </citation>
    <scope>NUCLEOTIDE SEQUENCE [LARGE SCALE GENOMIC DNA]</scope>
    <source>
        <strain evidence="1 2">HR-AS</strain>
    </source>
</reference>
<protein>
    <submittedName>
        <fullName evidence="1">Phage terminase small subunit P27 family</fullName>
    </submittedName>
</protein>
<dbReference type="Proteomes" id="UP000245461">
    <property type="component" value="Unassembled WGS sequence"/>
</dbReference>
<name>A0A317ED92_9PROT</name>
<dbReference type="OrthoDB" id="6010489at2"/>
<dbReference type="Pfam" id="PF05119">
    <property type="entry name" value="Terminase_4"/>
    <property type="match status" value="1"/>
</dbReference>
<dbReference type="NCBIfam" id="TIGR01558">
    <property type="entry name" value="sm_term_P27"/>
    <property type="match status" value="1"/>
</dbReference>
<organism evidence="1 2">
    <name type="scientific">Zavarzinia aquatilis</name>
    <dbReference type="NCBI Taxonomy" id="2211142"/>
    <lineage>
        <taxon>Bacteria</taxon>
        <taxon>Pseudomonadati</taxon>
        <taxon>Pseudomonadota</taxon>
        <taxon>Alphaproteobacteria</taxon>
        <taxon>Rhodospirillales</taxon>
        <taxon>Zavarziniaceae</taxon>
        <taxon>Zavarzinia</taxon>
    </lineage>
</organism>
<gene>
    <name evidence="1" type="ORF">DKG74_07085</name>
</gene>
<comment type="caution">
    <text evidence="1">The sequence shown here is derived from an EMBL/GenBank/DDBJ whole genome shotgun (WGS) entry which is preliminary data.</text>
</comment>
<keyword evidence="2" id="KW-1185">Reference proteome</keyword>
<proteinExistence type="predicted"/>
<dbReference type="EMBL" id="QGLE01000003">
    <property type="protein sequence ID" value="PWR24562.1"/>
    <property type="molecule type" value="Genomic_DNA"/>
</dbReference>
<evidence type="ECO:0000313" key="1">
    <source>
        <dbReference type="EMBL" id="PWR24562.1"/>
    </source>
</evidence>
<dbReference type="AlphaFoldDB" id="A0A317ED92"/>
<dbReference type="InterPro" id="IPR006448">
    <property type="entry name" value="Phage_term_ssu_P27"/>
</dbReference>
<sequence length="177" mass="19900">MTRGRKPQQPELALAKGNPGKRKIVGLAEKKAGGSLVSPLKLTKKALAIWNELIGDLERMNFVRSTDRYAFARYCRYMVRWCELDDAVKPGAETYWTETPHGKMKRLDPAFQAMDRIDRRLEAYEVQFGLLPAARNQIMRNLSMLAPELPLALPGQPVESKRADDDAGPIGILGQIH</sequence>
<accession>A0A317ED92</accession>
<dbReference type="RefSeq" id="WP_109904114.1">
    <property type="nucleotide sequence ID" value="NZ_QGLE01000003.1"/>
</dbReference>
<evidence type="ECO:0000313" key="2">
    <source>
        <dbReference type="Proteomes" id="UP000245461"/>
    </source>
</evidence>